<evidence type="ECO:0000313" key="8">
    <source>
        <dbReference type="Proteomes" id="UP000516415"/>
    </source>
</evidence>
<organism evidence="7 8">
    <name type="scientific">Pseudomonas phage phiK7A1</name>
    <dbReference type="NCBI Taxonomy" id="2759194"/>
    <lineage>
        <taxon>Viruses</taxon>
        <taxon>Duplodnaviria</taxon>
        <taxon>Heunggongvirae</taxon>
        <taxon>Uroviricota</taxon>
        <taxon>Caudoviricetes</taxon>
        <taxon>Vandenendeviridae</taxon>
        <taxon>Gorskivirinae</taxon>
        <taxon>Torinovirus</taxon>
        <taxon>Torinovirus K7A1</taxon>
    </lineage>
</organism>
<evidence type="ECO:0000313" key="7">
    <source>
        <dbReference type="EMBL" id="QNR53810.1"/>
    </source>
</evidence>
<dbReference type="GO" id="GO:0046872">
    <property type="term" value="F:metal ion binding"/>
    <property type="evidence" value="ECO:0007669"/>
    <property type="project" value="UniProtKB-KW"/>
</dbReference>
<evidence type="ECO:0000256" key="5">
    <source>
        <dbReference type="ARBA" id="ARBA00022842"/>
    </source>
</evidence>
<keyword evidence="5" id="KW-0460">Magnesium</keyword>
<keyword evidence="8" id="KW-1185">Reference proteome</keyword>
<gene>
    <name evidence="7" type="ORF">phiK7A1_020c</name>
</gene>
<dbReference type="SUPFAM" id="SSF56059">
    <property type="entry name" value="Glutathione synthetase ATP-binding domain-like"/>
    <property type="match status" value="1"/>
</dbReference>
<dbReference type="InterPro" id="IPR005494">
    <property type="entry name" value="GSPS_pre-ATP-grasp-like_dom"/>
</dbReference>
<dbReference type="Pfam" id="PF03738">
    <property type="entry name" value="GSP_synth"/>
    <property type="match status" value="1"/>
</dbReference>
<dbReference type="GO" id="GO:0016874">
    <property type="term" value="F:ligase activity"/>
    <property type="evidence" value="ECO:0007669"/>
    <property type="project" value="UniProtKB-KW"/>
</dbReference>
<keyword evidence="2" id="KW-0479">Metal-binding</keyword>
<keyword evidence="4" id="KW-0067">ATP-binding</keyword>
<evidence type="ECO:0000256" key="1">
    <source>
        <dbReference type="ARBA" id="ARBA00022598"/>
    </source>
</evidence>
<dbReference type="SUPFAM" id="SSF52440">
    <property type="entry name" value="PreATP-grasp domain"/>
    <property type="match status" value="1"/>
</dbReference>
<evidence type="ECO:0000259" key="6">
    <source>
        <dbReference type="Pfam" id="PF03738"/>
    </source>
</evidence>
<evidence type="ECO:0000256" key="2">
    <source>
        <dbReference type="ARBA" id="ARBA00022723"/>
    </source>
</evidence>
<proteinExistence type="predicted"/>
<keyword evidence="3" id="KW-0547">Nucleotide-binding</keyword>
<name>A0A7H0XFM0_9CAUD</name>
<dbReference type="InterPro" id="IPR016185">
    <property type="entry name" value="PreATP-grasp_dom_sf"/>
</dbReference>
<dbReference type="Gene3D" id="3.30.1490.330">
    <property type="match status" value="1"/>
</dbReference>
<dbReference type="Proteomes" id="UP000516415">
    <property type="component" value="Segment"/>
</dbReference>
<evidence type="ECO:0000256" key="4">
    <source>
        <dbReference type="ARBA" id="ARBA00022840"/>
    </source>
</evidence>
<dbReference type="EMBL" id="MT740307">
    <property type="protein sequence ID" value="QNR53810.1"/>
    <property type="molecule type" value="Genomic_DNA"/>
</dbReference>
<accession>A0A7H0XFM0</accession>
<sequence>MKVVHKRISFNVNTVIEEELPYMNTFYRSRGQLKEDVMELLEFPIKNQAAMPFYAIKDSTTYRLNQQFEDYYSMMDYALAIAFHDRELLNKFFDCSFLRKWGKQFVPYAEATFHKKHPALYGRYDACFDPVTEELLGVYEFNGDTPVMLFESVNLQARFSAELGTDQYNNWWSEFMERFSSDYKNVAVVHCSDYVDDAATAETIAQAFEAARFDRSVSFLDLRELDFDHMHLSKPWVARGSDTPLDAVYILSPWEEMIETFPAMLSSWERWIDNVHIFEPAWRWFFAHKGMTALCTYLMETSRSFEQKFGHVKLLPTYLPQSDGIRALHGKWVEKPVVGRLSNNIKIWDGPTLISDTGGHYSGENTVFQQYCAPRKVEGRNNFILGMWMCGKYSASLCAREFDTEVLSIQNERWIPHIVLED</sequence>
<protein>
    <submittedName>
        <fullName evidence="7">Putative glutathionylspermidine synthase</fullName>
    </submittedName>
</protein>
<feature type="domain" description="Glutathionylspermidine synthase pre-ATP-grasp-like" evidence="6">
    <location>
        <begin position="102"/>
        <end position="419"/>
    </location>
</feature>
<evidence type="ECO:0000256" key="3">
    <source>
        <dbReference type="ARBA" id="ARBA00022741"/>
    </source>
</evidence>
<reference evidence="7 8" key="1">
    <citation type="submission" date="2020-07" db="EMBL/GenBank/DDBJ databases">
        <authorList>
            <person name="Martino G."/>
            <person name="Holtappels D."/>
            <person name="Wagemans J."/>
            <person name="Lavigne R."/>
            <person name="Turina M."/>
            <person name="Ciuffo M."/>
        </authorList>
    </citation>
    <scope>NUCLEOTIDE SEQUENCE [LARGE SCALE GENOMIC DNA]</scope>
</reference>
<keyword evidence="1" id="KW-0436">Ligase</keyword>
<dbReference type="GO" id="GO:0005524">
    <property type="term" value="F:ATP binding"/>
    <property type="evidence" value="ECO:0007669"/>
    <property type="project" value="UniProtKB-KW"/>
</dbReference>